<accession>A0ABP7DKM4</accession>
<gene>
    <name evidence="1" type="ORF">GCM10022377_20350</name>
</gene>
<comment type="caution">
    <text evidence="1">The sequence shown here is derived from an EMBL/GenBank/DDBJ whole genome shotgun (WGS) entry which is preliminary data.</text>
</comment>
<dbReference type="RefSeq" id="WP_344883903.1">
    <property type="nucleotide sequence ID" value="NZ_BAABCJ010000005.1"/>
</dbReference>
<evidence type="ECO:0000313" key="2">
    <source>
        <dbReference type="Proteomes" id="UP001501536"/>
    </source>
</evidence>
<sequence length="61" mass="6955">MSAQQTSFHSQAPRSLSAQIGTERAGIEFYFSGPDFISARRHHAVRDDQITSLLEREEVKY</sequence>
<protein>
    <submittedName>
        <fullName evidence="1">Uncharacterized protein</fullName>
    </submittedName>
</protein>
<proteinExistence type="predicted"/>
<name>A0ABP7DKM4_9MICC</name>
<organism evidence="1 2">
    <name type="scientific">Zhihengliuella alba</name>
    <dbReference type="NCBI Taxonomy" id="547018"/>
    <lineage>
        <taxon>Bacteria</taxon>
        <taxon>Bacillati</taxon>
        <taxon>Actinomycetota</taxon>
        <taxon>Actinomycetes</taxon>
        <taxon>Micrococcales</taxon>
        <taxon>Micrococcaceae</taxon>
        <taxon>Zhihengliuella</taxon>
    </lineage>
</organism>
<evidence type="ECO:0000313" key="1">
    <source>
        <dbReference type="EMBL" id="GAA3706542.1"/>
    </source>
</evidence>
<reference evidence="2" key="1">
    <citation type="journal article" date="2019" name="Int. J. Syst. Evol. Microbiol.">
        <title>The Global Catalogue of Microorganisms (GCM) 10K type strain sequencing project: providing services to taxonomists for standard genome sequencing and annotation.</title>
        <authorList>
            <consortium name="The Broad Institute Genomics Platform"/>
            <consortium name="The Broad Institute Genome Sequencing Center for Infectious Disease"/>
            <person name="Wu L."/>
            <person name="Ma J."/>
        </authorList>
    </citation>
    <scope>NUCLEOTIDE SEQUENCE [LARGE SCALE GENOMIC DNA]</scope>
    <source>
        <strain evidence="2">JCM 16961</strain>
    </source>
</reference>
<dbReference type="Proteomes" id="UP001501536">
    <property type="component" value="Unassembled WGS sequence"/>
</dbReference>
<keyword evidence="2" id="KW-1185">Reference proteome</keyword>
<dbReference type="EMBL" id="BAABCJ010000005">
    <property type="protein sequence ID" value="GAA3706542.1"/>
    <property type="molecule type" value="Genomic_DNA"/>
</dbReference>